<proteinExistence type="predicted"/>
<feature type="region of interest" description="Disordered" evidence="1">
    <location>
        <begin position="197"/>
        <end position="225"/>
    </location>
</feature>
<name>C7R4T1_JONDD</name>
<evidence type="ECO:0000313" key="3">
    <source>
        <dbReference type="Proteomes" id="UP000000628"/>
    </source>
</evidence>
<dbReference type="HOGENOM" id="CLU_920639_0_0_11"/>
<organism evidence="2 3">
    <name type="scientific">Jonesia denitrificans (strain ATCC 14870 / DSM 20603 / BCRC 15368 / CIP 55.134 / JCM 11481 / NBRC 15587 / NCTC 10816 / Prevot 55134)</name>
    <name type="common">Listeria denitrificans</name>
    <dbReference type="NCBI Taxonomy" id="471856"/>
    <lineage>
        <taxon>Bacteria</taxon>
        <taxon>Bacillati</taxon>
        <taxon>Actinomycetota</taxon>
        <taxon>Actinomycetes</taxon>
        <taxon>Micrococcales</taxon>
        <taxon>Jonesiaceae</taxon>
        <taxon>Jonesia</taxon>
    </lineage>
</organism>
<accession>C7R4T1</accession>
<keyword evidence="3" id="KW-1185">Reference proteome</keyword>
<reference evidence="2 3" key="1">
    <citation type="journal article" date="2009" name="Stand. Genomic Sci.">
        <title>Complete genome sequence of Jonesia denitrificans type strain (Prevot 55134).</title>
        <authorList>
            <person name="Pukall R."/>
            <person name="Gehrich-Schroter G."/>
            <person name="Lapidus A."/>
            <person name="Nolan M."/>
            <person name="Glavina Del Rio T."/>
            <person name="Lucas S."/>
            <person name="Chen F."/>
            <person name="Tice H."/>
            <person name="Pitluck S."/>
            <person name="Cheng J.F."/>
            <person name="Copeland A."/>
            <person name="Saunders E."/>
            <person name="Brettin T."/>
            <person name="Detter J.C."/>
            <person name="Bruce D."/>
            <person name="Goodwin L."/>
            <person name="Pati A."/>
            <person name="Ivanova N."/>
            <person name="Mavromatis K."/>
            <person name="Ovchinnikova G."/>
            <person name="Chen A."/>
            <person name="Palaniappan K."/>
            <person name="Land M."/>
            <person name="Hauser L."/>
            <person name="Chang Y.J."/>
            <person name="Jeffries C.D."/>
            <person name="Chain P."/>
            <person name="Goker M."/>
            <person name="Bristow J."/>
            <person name="Eisen J.A."/>
            <person name="Markowitz V."/>
            <person name="Hugenholtz P."/>
            <person name="Kyrpides N.C."/>
            <person name="Klenk H.P."/>
            <person name="Han C."/>
        </authorList>
    </citation>
    <scope>NUCLEOTIDE SEQUENCE [LARGE SCALE GENOMIC DNA]</scope>
    <source>
        <strain evidence="3">ATCC 14870 / DSM 20603 / BCRC 15368 / CIP 55.134 / JCM 11481 / NBRC 15587 / NCTC 10816 / Prevot 55134</strain>
    </source>
</reference>
<dbReference type="KEGG" id="jde:Jden_0025"/>
<evidence type="ECO:0000256" key="1">
    <source>
        <dbReference type="SAM" id="MobiDB-lite"/>
    </source>
</evidence>
<dbReference type="Proteomes" id="UP000000628">
    <property type="component" value="Chromosome"/>
</dbReference>
<sequence>MVLGVLCIIDAPTRWTRVAIMASHPLVDHFLFVRTSFLGPYAIKMVRTGGERLTSKVTAPRLSWHIGGKVSPARLPETLALHSHPALKEPAMVHQHTTPLWSGTTRAIQPCSAAAVRATRTPGEAGWLRRSRIGRLVVGVAVLGVLVGCAGQGRDDVSADHAVVMPDSVAPGAVFRIKTVDGWHIRQTWVRATPADAFHEDGPSGDDPVDDPVGAKGPADGSAIGPGDNLTQEWVLVATTDGSPPYAHPGGATEDVLNVETQTLQLAYAPETVAGRYRVCVTVSLVTDDADIREVCDTMTVR</sequence>
<dbReference type="EMBL" id="CP001706">
    <property type="protein sequence ID" value="ACV07704.1"/>
    <property type="molecule type" value="Genomic_DNA"/>
</dbReference>
<dbReference type="AlphaFoldDB" id="C7R4T1"/>
<gene>
    <name evidence="2" type="ordered locus">Jden_0025</name>
</gene>
<protein>
    <submittedName>
        <fullName evidence="2">Uncharacterized protein</fullName>
    </submittedName>
</protein>
<evidence type="ECO:0000313" key="2">
    <source>
        <dbReference type="EMBL" id="ACV07704.1"/>
    </source>
</evidence>